<sequence>MLQIDNVTKTYSHSQGPVRAVGDVSLTVNAGAFVAVQGPSGCGKSTLLLMAGGLLRPDGGAVNVDSTDPYGLKPDVRAEFRARRIGFVFQQFHLVPYLTIRENILAPGMAIATPDAETRSRADELIERFGLADRQHHVPGKLSSGERQRTALARALLNRPSLLLADEPTGNLDHDNADIVLNDLKDFAKEGGAVLLVTHDDRAVSYADSVVRMQAGKIIRD</sequence>
<evidence type="ECO:0000313" key="6">
    <source>
        <dbReference type="Proteomes" id="UP000187735"/>
    </source>
</evidence>
<keyword evidence="2" id="KW-0547">Nucleotide-binding</keyword>
<keyword evidence="5" id="KW-0449">Lipoprotein</keyword>
<dbReference type="GO" id="GO:0016887">
    <property type="term" value="F:ATP hydrolysis activity"/>
    <property type="evidence" value="ECO:0007669"/>
    <property type="project" value="InterPro"/>
</dbReference>
<dbReference type="InterPro" id="IPR003439">
    <property type="entry name" value="ABC_transporter-like_ATP-bd"/>
</dbReference>
<dbReference type="SUPFAM" id="SSF52540">
    <property type="entry name" value="P-loop containing nucleoside triphosphate hydrolases"/>
    <property type="match status" value="1"/>
</dbReference>
<keyword evidence="1" id="KW-0813">Transport</keyword>
<dbReference type="PANTHER" id="PTHR24220">
    <property type="entry name" value="IMPORT ATP-BINDING PROTEIN"/>
    <property type="match status" value="1"/>
</dbReference>
<organism evidence="5 6">
    <name type="scientific">Fuerstiella marisgermanici</name>
    <dbReference type="NCBI Taxonomy" id="1891926"/>
    <lineage>
        <taxon>Bacteria</taxon>
        <taxon>Pseudomonadati</taxon>
        <taxon>Planctomycetota</taxon>
        <taxon>Planctomycetia</taxon>
        <taxon>Planctomycetales</taxon>
        <taxon>Planctomycetaceae</taxon>
        <taxon>Fuerstiella</taxon>
    </lineage>
</organism>
<dbReference type="STRING" id="1891926.Fuma_01554"/>
<dbReference type="Pfam" id="PF00005">
    <property type="entry name" value="ABC_tran"/>
    <property type="match status" value="1"/>
</dbReference>
<dbReference type="OrthoDB" id="273392at2"/>
<evidence type="ECO:0000313" key="5">
    <source>
        <dbReference type="EMBL" id="APZ91953.1"/>
    </source>
</evidence>
<dbReference type="GO" id="GO:0005524">
    <property type="term" value="F:ATP binding"/>
    <property type="evidence" value="ECO:0007669"/>
    <property type="project" value="UniProtKB-KW"/>
</dbReference>
<gene>
    <name evidence="5" type="primary">lolD_3</name>
    <name evidence="5" type="ORF">Fuma_01554</name>
</gene>
<dbReference type="RefSeq" id="WP_077023631.1">
    <property type="nucleotide sequence ID" value="NZ_CP017641.1"/>
</dbReference>
<dbReference type="PROSITE" id="PS50893">
    <property type="entry name" value="ABC_TRANSPORTER_2"/>
    <property type="match status" value="1"/>
</dbReference>
<evidence type="ECO:0000256" key="2">
    <source>
        <dbReference type="ARBA" id="ARBA00022741"/>
    </source>
</evidence>
<dbReference type="AlphaFoldDB" id="A0A1P8WD09"/>
<proteinExistence type="predicted"/>
<reference evidence="5 6" key="1">
    <citation type="journal article" date="2016" name="Front. Microbiol.">
        <title>Fuerstia marisgermanicae gen. nov., sp. nov., an Unusual Member of the Phylum Planctomycetes from the German Wadden Sea.</title>
        <authorList>
            <person name="Kohn T."/>
            <person name="Heuer A."/>
            <person name="Jogler M."/>
            <person name="Vollmers J."/>
            <person name="Boedeker C."/>
            <person name="Bunk B."/>
            <person name="Rast P."/>
            <person name="Borchert D."/>
            <person name="Glockner I."/>
            <person name="Freese H.M."/>
            <person name="Klenk H.P."/>
            <person name="Overmann J."/>
            <person name="Kaster A.K."/>
            <person name="Rohde M."/>
            <person name="Wiegand S."/>
            <person name="Jogler C."/>
        </authorList>
    </citation>
    <scope>NUCLEOTIDE SEQUENCE [LARGE SCALE GENOMIC DNA]</scope>
    <source>
        <strain evidence="5 6">NH11</strain>
    </source>
</reference>
<feature type="domain" description="ABC transporter" evidence="4">
    <location>
        <begin position="2"/>
        <end position="221"/>
    </location>
</feature>
<dbReference type="InterPro" id="IPR017911">
    <property type="entry name" value="MacB-like_ATP-bd"/>
</dbReference>
<keyword evidence="3 5" id="KW-0067">ATP-binding</keyword>
<keyword evidence="6" id="KW-1185">Reference proteome</keyword>
<evidence type="ECO:0000256" key="3">
    <source>
        <dbReference type="ARBA" id="ARBA00022840"/>
    </source>
</evidence>
<dbReference type="SMART" id="SM00382">
    <property type="entry name" value="AAA"/>
    <property type="match status" value="1"/>
</dbReference>
<dbReference type="GO" id="GO:0022857">
    <property type="term" value="F:transmembrane transporter activity"/>
    <property type="evidence" value="ECO:0007669"/>
    <property type="project" value="TreeGrafter"/>
</dbReference>
<name>A0A1P8WD09_9PLAN</name>
<dbReference type="EC" id="3.6.3.-" evidence="5"/>
<dbReference type="EMBL" id="CP017641">
    <property type="protein sequence ID" value="APZ91953.1"/>
    <property type="molecule type" value="Genomic_DNA"/>
</dbReference>
<dbReference type="CDD" id="cd03255">
    <property type="entry name" value="ABC_MJ0796_LolCDE_FtsE"/>
    <property type="match status" value="1"/>
</dbReference>
<evidence type="ECO:0000259" key="4">
    <source>
        <dbReference type="PROSITE" id="PS50893"/>
    </source>
</evidence>
<evidence type="ECO:0000256" key="1">
    <source>
        <dbReference type="ARBA" id="ARBA00022448"/>
    </source>
</evidence>
<dbReference type="InterPro" id="IPR015854">
    <property type="entry name" value="ABC_transpr_LolD-like"/>
</dbReference>
<dbReference type="InterPro" id="IPR027417">
    <property type="entry name" value="P-loop_NTPase"/>
</dbReference>
<dbReference type="GO" id="GO:0005886">
    <property type="term" value="C:plasma membrane"/>
    <property type="evidence" value="ECO:0007669"/>
    <property type="project" value="TreeGrafter"/>
</dbReference>
<accession>A0A1P8WD09</accession>
<dbReference type="Gene3D" id="3.40.50.300">
    <property type="entry name" value="P-loop containing nucleotide triphosphate hydrolases"/>
    <property type="match status" value="1"/>
</dbReference>
<dbReference type="KEGG" id="fmr:Fuma_01554"/>
<dbReference type="InterPro" id="IPR003593">
    <property type="entry name" value="AAA+_ATPase"/>
</dbReference>
<protein>
    <submittedName>
        <fullName evidence="5">Lipoprotein-releasing system ATP-binding protein LolD</fullName>
        <ecNumber evidence="5">3.6.3.-</ecNumber>
    </submittedName>
</protein>
<keyword evidence="5" id="KW-0378">Hydrolase</keyword>
<dbReference type="Proteomes" id="UP000187735">
    <property type="component" value="Chromosome"/>
</dbReference>